<dbReference type="Gene3D" id="3.40.640.10">
    <property type="entry name" value="Type I PLP-dependent aspartate aminotransferase-like (Major domain)"/>
    <property type="match status" value="1"/>
</dbReference>
<organism evidence="2 3">
    <name type="scientific">Dictyobacter vulcani</name>
    <dbReference type="NCBI Taxonomy" id="2607529"/>
    <lineage>
        <taxon>Bacteria</taxon>
        <taxon>Bacillati</taxon>
        <taxon>Chloroflexota</taxon>
        <taxon>Ktedonobacteria</taxon>
        <taxon>Ktedonobacterales</taxon>
        <taxon>Dictyobacteraceae</taxon>
        <taxon>Dictyobacter</taxon>
    </lineage>
</organism>
<gene>
    <name evidence="2" type="ORF">KDW_60870</name>
</gene>
<protein>
    <recommendedName>
        <fullName evidence="1">Aminotransferase class I/classII large domain-containing protein</fullName>
    </recommendedName>
</protein>
<dbReference type="PANTHER" id="PTHR46577">
    <property type="entry name" value="HTH-TYPE TRANSCRIPTIONAL REGULATORY PROTEIN GABR"/>
    <property type="match status" value="1"/>
</dbReference>
<dbReference type="InterPro" id="IPR015424">
    <property type="entry name" value="PyrdxlP-dep_Trfase"/>
</dbReference>
<dbReference type="Pfam" id="PF00155">
    <property type="entry name" value="Aminotran_1_2"/>
    <property type="match status" value="1"/>
</dbReference>
<reference evidence="2 3" key="1">
    <citation type="submission" date="2019-10" db="EMBL/GenBank/DDBJ databases">
        <title>Dictyobacter vulcani sp. nov., within the class Ktedonobacteria, isolated from soil of volcanic Mt. Zao.</title>
        <authorList>
            <person name="Zheng Y."/>
            <person name="Wang C.M."/>
            <person name="Sakai Y."/>
            <person name="Abe K."/>
            <person name="Yokota A."/>
            <person name="Yabe S."/>
        </authorList>
    </citation>
    <scope>NUCLEOTIDE SEQUENCE [LARGE SCALE GENOMIC DNA]</scope>
    <source>
        <strain evidence="2 3">W12</strain>
    </source>
</reference>
<dbReference type="EMBL" id="BKZW01000004">
    <property type="protein sequence ID" value="GER91925.1"/>
    <property type="molecule type" value="Genomic_DNA"/>
</dbReference>
<evidence type="ECO:0000259" key="1">
    <source>
        <dbReference type="Pfam" id="PF00155"/>
    </source>
</evidence>
<evidence type="ECO:0000313" key="2">
    <source>
        <dbReference type="EMBL" id="GER91925.1"/>
    </source>
</evidence>
<dbReference type="InterPro" id="IPR051446">
    <property type="entry name" value="HTH_trans_reg/aminotransferase"/>
</dbReference>
<name>A0A5J4KVE2_9CHLR</name>
<keyword evidence="3" id="KW-1185">Reference proteome</keyword>
<accession>A0A5J4KVE2</accession>
<dbReference type="Proteomes" id="UP000326912">
    <property type="component" value="Unassembled WGS sequence"/>
</dbReference>
<comment type="caution">
    <text evidence="2">The sequence shown here is derived from an EMBL/GenBank/DDBJ whole genome shotgun (WGS) entry which is preliminary data.</text>
</comment>
<dbReference type="CDD" id="cd00609">
    <property type="entry name" value="AAT_like"/>
    <property type="match status" value="1"/>
</dbReference>
<dbReference type="InterPro" id="IPR004839">
    <property type="entry name" value="Aminotransferase_I/II_large"/>
</dbReference>
<dbReference type="InterPro" id="IPR015421">
    <property type="entry name" value="PyrdxlP-dep_Trfase_major"/>
</dbReference>
<sequence length="212" mass="23780">MAAEGSLIPVPVDEQGINVEAGRQLGPNARMAIVTPSHQFPTAVTMSLGRRLELLEWSREAQSWIVEDDYDSEYRFSGRPLQALQGLDRNGRVIYIGTFSKVLFPSLRLGYLIIPPALLPAFMAARRLIDVHTPLLEQLALTDFITEGHFARHLRKMRLLYLERRNTLVAALSRSLATCWRSPYLKPVCTWSPGCPLVSAASMPLSKPPRKD</sequence>
<evidence type="ECO:0000313" key="3">
    <source>
        <dbReference type="Proteomes" id="UP000326912"/>
    </source>
</evidence>
<dbReference type="GO" id="GO:0030170">
    <property type="term" value="F:pyridoxal phosphate binding"/>
    <property type="evidence" value="ECO:0007669"/>
    <property type="project" value="InterPro"/>
</dbReference>
<dbReference type="PANTHER" id="PTHR46577:SF1">
    <property type="entry name" value="HTH-TYPE TRANSCRIPTIONAL REGULATORY PROTEIN GABR"/>
    <property type="match status" value="1"/>
</dbReference>
<dbReference type="SUPFAM" id="SSF53383">
    <property type="entry name" value="PLP-dependent transferases"/>
    <property type="match status" value="1"/>
</dbReference>
<proteinExistence type="predicted"/>
<feature type="domain" description="Aminotransferase class I/classII large" evidence="1">
    <location>
        <begin position="31"/>
        <end position="182"/>
    </location>
</feature>
<dbReference type="AlphaFoldDB" id="A0A5J4KVE2"/>